<dbReference type="PANTHER" id="PTHR45811:SF49">
    <property type="entry name" value="OS04G0667600 PROTEIN"/>
    <property type="match status" value="1"/>
</dbReference>
<keyword evidence="1" id="KW-0488">Methylation</keyword>
<reference evidence="8 9" key="1">
    <citation type="submission" date="2020-10" db="EMBL/GenBank/DDBJ databases">
        <title>Plant Genome Project.</title>
        <authorList>
            <person name="Zhang R.-G."/>
        </authorList>
    </citation>
    <scope>NUCLEOTIDE SEQUENCE [LARGE SCALE GENOMIC DNA]</scope>
    <source>
        <strain evidence="8">FAFU-HL-1</strain>
        <tissue evidence="8">Leaf</tissue>
    </source>
</reference>
<comment type="caution">
    <text evidence="8">The sequence shown here is derived from an EMBL/GenBank/DDBJ whole genome shotgun (WGS) entry which is preliminary data.</text>
</comment>
<organism evidence="8 9">
    <name type="scientific">Salix dunnii</name>
    <dbReference type="NCBI Taxonomy" id="1413687"/>
    <lineage>
        <taxon>Eukaryota</taxon>
        <taxon>Viridiplantae</taxon>
        <taxon>Streptophyta</taxon>
        <taxon>Embryophyta</taxon>
        <taxon>Tracheophyta</taxon>
        <taxon>Spermatophyta</taxon>
        <taxon>Magnoliopsida</taxon>
        <taxon>eudicotyledons</taxon>
        <taxon>Gunneridae</taxon>
        <taxon>Pentapetalae</taxon>
        <taxon>rosids</taxon>
        <taxon>fabids</taxon>
        <taxon>Malpighiales</taxon>
        <taxon>Salicaceae</taxon>
        <taxon>Saliceae</taxon>
        <taxon>Salix</taxon>
    </lineage>
</organism>
<feature type="compositionally biased region" description="Basic and acidic residues" evidence="6">
    <location>
        <begin position="303"/>
        <end position="321"/>
    </location>
</feature>
<dbReference type="EMBL" id="JADGMS010000017">
    <property type="protein sequence ID" value="KAF9664224.1"/>
    <property type="molecule type" value="Genomic_DNA"/>
</dbReference>
<keyword evidence="4" id="KW-0636">Prenylation</keyword>
<keyword evidence="2" id="KW-0479">Metal-binding</keyword>
<dbReference type="Pfam" id="PF00403">
    <property type="entry name" value="HMA"/>
    <property type="match status" value="1"/>
</dbReference>
<feature type="compositionally biased region" description="Basic and acidic residues" evidence="6">
    <location>
        <begin position="99"/>
        <end position="117"/>
    </location>
</feature>
<evidence type="ECO:0000256" key="5">
    <source>
        <dbReference type="ARBA" id="ARBA00024045"/>
    </source>
</evidence>
<feature type="domain" description="HMA" evidence="7">
    <location>
        <begin position="414"/>
        <end position="480"/>
    </location>
</feature>
<feature type="compositionally biased region" description="Basic and acidic residues" evidence="6">
    <location>
        <begin position="484"/>
        <end position="498"/>
    </location>
</feature>
<evidence type="ECO:0000259" key="7">
    <source>
        <dbReference type="PROSITE" id="PS50846"/>
    </source>
</evidence>
<feature type="domain" description="HMA" evidence="7">
    <location>
        <begin position="182"/>
        <end position="248"/>
    </location>
</feature>
<dbReference type="OrthoDB" id="10553301at2759"/>
<dbReference type="Gene3D" id="3.30.70.100">
    <property type="match status" value="3"/>
</dbReference>
<gene>
    <name evidence="8" type="ORF">SADUNF_Sadunf17G0133800</name>
</gene>
<name>A0A835J8Z5_9ROSI</name>
<protein>
    <recommendedName>
        <fullName evidence="7">HMA domain-containing protein</fullName>
    </recommendedName>
</protein>
<evidence type="ECO:0000256" key="2">
    <source>
        <dbReference type="ARBA" id="ARBA00022723"/>
    </source>
</evidence>
<feature type="region of interest" description="Disordered" evidence="6">
    <location>
        <begin position="92"/>
        <end position="161"/>
    </location>
</feature>
<keyword evidence="9" id="KW-1185">Reference proteome</keyword>
<evidence type="ECO:0000256" key="3">
    <source>
        <dbReference type="ARBA" id="ARBA00023288"/>
    </source>
</evidence>
<dbReference type="InterPro" id="IPR051863">
    <property type="entry name" value="HIPP"/>
</dbReference>
<feature type="compositionally biased region" description="Basic and acidic residues" evidence="6">
    <location>
        <begin position="136"/>
        <end position="160"/>
    </location>
</feature>
<dbReference type="GO" id="GO:0046872">
    <property type="term" value="F:metal ion binding"/>
    <property type="evidence" value="ECO:0007669"/>
    <property type="project" value="UniProtKB-KW"/>
</dbReference>
<dbReference type="SUPFAM" id="SSF55008">
    <property type="entry name" value="HMA, heavy metal-associated domain"/>
    <property type="match status" value="1"/>
</dbReference>
<feature type="compositionally biased region" description="Basic and acidic residues" evidence="6">
    <location>
        <begin position="340"/>
        <end position="358"/>
    </location>
</feature>
<keyword evidence="3" id="KW-0449">Lipoprotein</keyword>
<feature type="compositionally biased region" description="Basic and acidic residues" evidence="6">
    <location>
        <begin position="377"/>
        <end position="402"/>
    </location>
</feature>
<proteinExistence type="inferred from homology"/>
<feature type="region of interest" description="Disordered" evidence="6">
    <location>
        <begin position="481"/>
        <end position="504"/>
    </location>
</feature>
<dbReference type="PROSITE" id="PS50846">
    <property type="entry name" value="HMA_2"/>
    <property type="match status" value="2"/>
</dbReference>
<evidence type="ECO:0000256" key="1">
    <source>
        <dbReference type="ARBA" id="ARBA00022481"/>
    </source>
</evidence>
<dbReference type="AlphaFoldDB" id="A0A835J8Z5"/>
<evidence type="ECO:0000313" key="8">
    <source>
        <dbReference type="EMBL" id="KAF9664224.1"/>
    </source>
</evidence>
<accession>A0A835J8Z5</accession>
<sequence length="531" mass="59381">MKQLVLKLDVNDEQVLKIALDRIRRTSGNYTTNMDMTTKLCTVTGDNIDPIQIVRKLRMLCPVYMVAVETPKEPEKKKEELVEEVVNASSLAAAVGPSKEPKKEDELRKEEPTKQEELVEEVVNASSRAAAAGPSKEPKKKEEELEEEEPKKQEEKKKGEELEELVTDVKVDPNKTFRARQMKKAVLKLELHDEDAKSNAMKTVCVLPGVDSISMDMKDKKMTVIGDIDAAQIETTLKKLCSTEIISIGPAEEPGDPVVELFKAYKSYMVAVETLKDPEKKKEELVEEVVNASLRAAAVGPSKEPEKEDELRKEEPTKQEELVEEVVNASLRAAAVGPSKEPEKEDELRKEEPTKQEELVEEVVNVSSHAAAVGPSKEPKKEEEPEKVEEKKKGEELLTDVKDPNKTFRARQMTMKAVLKVELHDEKGKKTAMKKVSGLPGVESVSIEMKDKKMTVTGDVDPVNIVAKLRKLCHTEIITVGPAKEPEKKKEEPKKGDPADPLANYLSYHPQMPPYYYVSRVEDNPNACVIS</sequence>
<dbReference type="PANTHER" id="PTHR45811">
    <property type="entry name" value="COPPER TRANSPORT PROTEIN FAMILY-RELATED"/>
    <property type="match status" value="1"/>
</dbReference>
<dbReference type="InterPro" id="IPR006121">
    <property type="entry name" value="HMA_dom"/>
</dbReference>
<feature type="region of interest" description="Disordered" evidence="6">
    <location>
        <begin position="296"/>
        <end position="402"/>
    </location>
</feature>
<comment type="similarity">
    <text evidence="5">Belongs to the HIPP family.</text>
</comment>
<evidence type="ECO:0000256" key="4">
    <source>
        <dbReference type="ARBA" id="ARBA00023289"/>
    </source>
</evidence>
<evidence type="ECO:0000313" key="9">
    <source>
        <dbReference type="Proteomes" id="UP000657918"/>
    </source>
</evidence>
<dbReference type="InterPro" id="IPR036163">
    <property type="entry name" value="HMA_dom_sf"/>
</dbReference>
<dbReference type="Proteomes" id="UP000657918">
    <property type="component" value="Unassembled WGS sequence"/>
</dbReference>
<evidence type="ECO:0000256" key="6">
    <source>
        <dbReference type="SAM" id="MobiDB-lite"/>
    </source>
</evidence>